<organism evidence="2 3">
    <name type="scientific">Lentithecium fluviatile CBS 122367</name>
    <dbReference type="NCBI Taxonomy" id="1168545"/>
    <lineage>
        <taxon>Eukaryota</taxon>
        <taxon>Fungi</taxon>
        <taxon>Dikarya</taxon>
        <taxon>Ascomycota</taxon>
        <taxon>Pezizomycotina</taxon>
        <taxon>Dothideomycetes</taxon>
        <taxon>Pleosporomycetidae</taxon>
        <taxon>Pleosporales</taxon>
        <taxon>Massarineae</taxon>
        <taxon>Lentitheciaceae</taxon>
        <taxon>Lentithecium</taxon>
    </lineage>
</organism>
<keyword evidence="3" id="KW-1185">Reference proteome</keyword>
<feature type="region of interest" description="Disordered" evidence="1">
    <location>
        <begin position="109"/>
        <end position="162"/>
    </location>
</feature>
<accession>A0A6G1ILT4</accession>
<dbReference type="EMBL" id="MU005608">
    <property type="protein sequence ID" value="KAF2678839.1"/>
    <property type="molecule type" value="Genomic_DNA"/>
</dbReference>
<evidence type="ECO:0000313" key="3">
    <source>
        <dbReference type="Proteomes" id="UP000799291"/>
    </source>
</evidence>
<protein>
    <submittedName>
        <fullName evidence="2">Uncharacterized protein</fullName>
    </submittedName>
</protein>
<proteinExistence type="predicted"/>
<sequence length="197" mass="21949">MPRALATLVEAGRRCEARNDWLIALKSQESYSWLEDAANCRSWTRIPLLRVGSFAPHLTRTISACQLATQHIYSPTSLLPCIPLYHHPRSDLIPIFRHLPNHLIKYPPSAKEHPPTSTTHYPHHQVIGEPSGPHPRTRYPNQPAALSDPAHAHVKTRPPTQGRRTCVIAPATSGLESHAVEAMSRNDCGCSRRPPQA</sequence>
<dbReference type="AlphaFoldDB" id="A0A6G1ILT4"/>
<dbReference type="Proteomes" id="UP000799291">
    <property type="component" value="Unassembled WGS sequence"/>
</dbReference>
<reference evidence="2" key="1">
    <citation type="journal article" date="2020" name="Stud. Mycol.">
        <title>101 Dothideomycetes genomes: a test case for predicting lifestyles and emergence of pathogens.</title>
        <authorList>
            <person name="Haridas S."/>
            <person name="Albert R."/>
            <person name="Binder M."/>
            <person name="Bloem J."/>
            <person name="Labutti K."/>
            <person name="Salamov A."/>
            <person name="Andreopoulos B."/>
            <person name="Baker S."/>
            <person name="Barry K."/>
            <person name="Bills G."/>
            <person name="Bluhm B."/>
            <person name="Cannon C."/>
            <person name="Castanera R."/>
            <person name="Culley D."/>
            <person name="Daum C."/>
            <person name="Ezra D."/>
            <person name="Gonzalez J."/>
            <person name="Henrissat B."/>
            <person name="Kuo A."/>
            <person name="Liang C."/>
            <person name="Lipzen A."/>
            <person name="Lutzoni F."/>
            <person name="Magnuson J."/>
            <person name="Mondo S."/>
            <person name="Nolan M."/>
            <person name="Ohm R."/>
            <person name="Pangilinan J."/>
            <person name="Park H.-J."/>
            <person name="Ramirez L."/>
            <person name="Alfaro M."/>
            <person name="Sun H."/>
            <person name="Tritt A."/>
            <person name="Yoshinaga Y."/>
            <person name="Zwiers L.-H."/>
            <person name="Turgeon B."/>
            <person name="Goodwin S."/>
            <person name="Spatafora J."/>
            <person name="Crous P."/>
            <person name="Grigoriev I."/>
        </authorList>
    </citation>
    <scope>NUCLEOTIDE SEQUENCE</scope>
    <source>
        <strain evidence="2">CBS 122367</strain>
    </source>
</reference>
<evidence type="ECO:0000256" key="1">
    <source>
        <dbReference type="SAM" id="MobiDB-lite"/>
    </source>
</evidence>
<name>A0A6G1ILT4_9PLEO</name>
<evidence type="ECO:0000313" key="2">
    <source>
        <dbReference type="EMBL" id="KAF2678839.1"/>
    </source>
</evidence>
<gene>
    <name evidence="2" type="ORF">K458DRAFT_133088</name>
</gene>